<dbReference type="EMBL" id="GGEC01077049">
    <property type="protein sequence ID" value="MBX57533.1"/>
    <property type="molecule type" value="Transcribed_RNA"/>
</dbReference>
<protein>
    <submittedName>
        <fullName evidence="1">Uncharacterized protein</fullName>
    </submittedName>
</protein>
<sequence length="63" mass="7399">MRQIFYFFPMIRCRPIYSRELAQHPVALEPKITIKEVNCSKKSTDSGNYSIEHTKPKLSVIEK</sequence>
<proteinExistence type="predicted"/>
<accession>A0A2P2PS61</accession>
<organism evidence="1">
    <name type="scientific">Rhizophora mucronata</name>
    <name type="common">Asiatic mangrove</name>
    <dbReference type="NCBI Taxonomy" id="61149"/>
    <lineage>
        <taxon>Eukaryota</taxon>
        <taxon>Viridiplantae</taxon>
        <taxon>Streptophyta</taxon>
        <taxon>Embryophyta</taxon>
        <taxon>Tracheophyta</taxon>
        <taxon>Spermatophyta</taxon>
        <taxon>Magnoliopsida</taxon>
        <taxon>eudicotyledons</taxon>
        <taxon>Gunneridae</taxon>
        <taxon>Pentapetalae</taxon>
        <taxon>rosids</taxon>
        <taxon>fabids</taxon>
        <taxon>Malpighiales</taxon>
        <taxon>Rhizophoraceae</taxon>
        <taxon>Rhizophora</taxon>
    </lineage>
</organism>
<reference evidence="1" key="1">
    <citation type="submission" date="2018-02" db="EMBL/GenBank/DDBJ databases">
        <title>Rhizophora mucronata_Transcriptome.</title>
        <authorList>
            <person name="Meera S.P."/>
            <person name="Sreeshan A."/>
            <person name="Augustine A."/>
        </authorList>
    </citation>
    <scope>NUCLEOTIDE SEQUENCE</scope>
    <source>
        <tissue evidence="1">Leaf</tissue>
    </source>
</reference>
<name>A0A2P2PS61_RHIMU</name>
<evidence type="ECO:0000313" key="1">
    <source>
        <dbReference type="EMBL" id="MBX57533.1"/>
    </source>
</evidence>
<dbReference type="AlphaFoldDB" id="A0A2P2PS61"/>